<gene>
    <name evidence="2" type="ORF">SBAD_LOCUS10923</name>
</gene>
<name>A0A183J4X5_9BILA</name>
<protein>
    <submittedName>
        <fullName evidence="4">Metalloproteinase inhibitor 3</fullName>
    </submittedName>
</protein>
<reference evidence="2 3" key="2">
    <citation type="submission" date="2018-11" db="EMBL/GenBank/DDBJ databases">
        <authorList>
            <consortium name="Pathogen Informatics"/>
        </authorList>
    </citation>
    <scope>NUCLEOTIDE SEQUENCE [LARGE SCALE GENOMIC DNA]</scope>
</reference>
<evidence type="ECO:0000313" key="4">
    <source>
        <dbReference type="WBParaSite" id="SBAD_0001129901-mRNA-1"/>
    </source>
</evidence>
<evidence type="ECO:0000256" key="1">
    <source>
        <dbReference type="SAM" id="SignalP"/>
    </source>
</evidence>
<dbReference type="Proteomes" id="UP000270296">
    <property type="component" value="Unassembled WGS sequence"/>
</dbReference>
<evidence type="ECO:0000313" key="2">
    <source>
        <dbReference type="EMBL" id="VDP35704.1"/>
    </source>
</evidence>
<dbReference type="PANTHER" id="PTHR35573">
    <property type="entry name" value="PROTEIN CBG22129"/>
    <property type="match status" value="1"/>
</dbReference>
<keyword evidence="1" id="KW-0732">Signal</keyword>
<evidence type="ECO:0000313" key="3">
    <source>
        <dbReference type="Proteomes" id="UP000270296"/>
    </source>
</evidence>
<dbReference type="AlphaFoldDB" id="A0A183J4X5"/>
<feature type="signal peptide" evidence="1">
    <location>
        <begin position="1"/>
        <end position="16"/>
    </location>
</feature>
<dbReference type="OrthoDB" id="5914298at2759"/>
<accession>A0A183J4X5</accession>
<reference evidence="4" key="1">
    <citation type="submission" date="2016-06" db="UniProtKB">
        <authorList>
            <consortium name="WormBaseParasite"/>
        </authorList>
    </citation>
    <scope>IDENTIFICATION</scope>
</reference>
<organism evidence="4">
    <name type="scientific">Soboliphyme baturini</name>
    <dbReference type="NCBI Taxonomy" id="241478"/>
    <lineage>
        <taxon>Eukaryota</taxon>
        <taxon>Metazoa</taxon>
        <taxon>Ecdysozoa</taxon>
        <taxon>Nematoda</taxon>
        <taxon>Enoplea</taxon>
        <taxon>Dorylaimia</taxon>
        <taxon>Dioctophymatida</taxon>
        <taxon>Dioctophymatoidea</taxon>
        <taxon>Soboliphymatidae</taxon>
        <taxon>Soboliphyme</taxon>
    </lineage>
</organism>
<dbReference type="EMBL" id="UZAM01014793">
    <property type="protein sequence ID" value="VDP35704.1"/>
    <property type="molecule type" value="Genomic_DNA"/>
</dbReference>
<keyword evidence="3" id="KW-1185">Reference proteome</keyword>
<sequence>MFRFLAFTALVSFVLGQCPAPDETEKKIFFEKCHKGVKHTLEVKKVVLKNSEGQEVYPIDVKNALNIEMQTVNSGSIINTIRADVDIQWWGKNWFSGCGWHDLPTFGLLHNLDECYSCPIKKGTSNMNIKVDMSKYSQILGAIAGGVS</sequence>
<feature type="chain" id="PRO_5043140406" evidence="1">
    <location>
        <begin position="17"/>
        <end position="148"/>
    </location>
</feature>
<dbReference type="WBParaSite" id="SBAD_0001129901-mRNA-1">
    <property type="protein sequence ID" value="SBAD_0001129901-mRNA-1"/>
    <property type="gene ID" value="SBAD_0001129901"/>
</dbReference>
<proteinExistence type="predicted"/>